<dbReference type="InterPro" id="IPR036864">
    <property type="entry name" value="Zn2-C6_fun-type_DNA-bd_sf"/>
</dbReference>
<dbReference type="Proteomes" id="UP000077069">
    <property type="component" value="Unassembled WGS sequence"/>
</dbReference>
<evidence type="ECO:0000259" key="3">
    <source>
        <dbReference type="PROSITE" id="PS50048"/>
    </source>
</evidence>
<feature type="compositionally biased region" description="Polar residues" evidence="2">
    <location>
        <begin position="231"/>
        <end position="240"/>
    </location>
</feature>
<dbReference type="OrthoDB" id="2328572at2759"/>
<feature type="region of interest" description="Disordered" evidence="2">
    <location>
        <begin position="69"/>
        <end position="108"/>
    </location>
</feature>
<sequence length="290" mass="31653">MRTTTDTHQHPVALMNSIAPTTQARLRNSCDACNTAKVKCSKERPCCRRCNRKELFCVYSVSLRCSKRPVDNRSTSTTKKPSGVNTTPNPRPTNHINTESSISRLPPLSTGLEGGLDATIDSAISTSLYDFDSLSALSDVNFDLDNLDDYFSTDAYLPPTNFSAYANTTASTPPAPHKPLPRPASQACGCQQHILSKLSELSLSSSSSGSAPMPFDRALSENRVSVDEAPSDSTPTTNVPPTDHPRPLHHYPLLPYMHFRSPLHTQLTNPPPHPLRSPLPRPASLRIPLS</sequence>
<organism evidence="4 5">
    <name type="scientific">Paraphaeosphaeria sporulosa</name>
    <dbReference type="NCBI Taxonomy" id="1460663"/>
    <lineage>
        <taxon>Eukaryota</taxon>
        <taxon>Fungi</taxon>
        <taxon>Dikarya</taxon>
        <taxon>Ascomycota</taxon>
        <taxon>Pezizomycotina</taxon>
        <taxon>Dothideomycetes</taxon>
        <taxon>Pleosporomycetidae</taxon>
        <taxon>Pleosporales</taxon>
        <taxon>Massarineae</taxon>
        <taxon>Didymosphaeriaceae</taxon>
        <taxon>Paraphaeosphaeria</taxon>
    </lineage>
</organism>
<feature type="domain" description="Zn(2)-C6 fungal-type" evidence="3">
    <location>
        <begin position="29"/>
        <end position="59"/>
    </location>
</feature>
<feature type="compositionally biased region" description="Pro residues" evidence="2">
    <location>
        <begin position="269"/>
        <end position="281"/>
    </location>
</feature>
<protein>
    <recommendedName>
        <fullName evidence="3">Zn(2)-C6 fungal-type domain-containing protein</fullName>
    </recommendedName>
</protein>
<evidence type="ECO:0000256" key="2">
    <source>
        <dbReference type="SAM" id="MobiDB-lite"/>
    </source>
</evidence>
<dbReference type="Gene3D" id="4.10.240.10">
    <property type="entry name" value="Zn(2)-C6 fungal-type DNA-binding domain"/>
    <property type="match status" value="1"/>
</dbReference>
<feature type="region of interest" description="Disordered" evidence="2">
    <location>
        <begin position="167"/>
        <end position="188"/>
    </location>
</feature>
<gene>
    <name evidence="4" type="ORF">CC84DRAFT_189398</name>
</gene>
<feature type="compositionally biased region" description="Polar residues" evidence="2">
    <location>
        <begin position="72"/>
        <end position="103"/>
    </location>
</feature>
<dbReference type="EMBL" id="KV441557">
    <property type="protein sequence ID" value="OAG01350.1"/>
    <property type="molecule type" value="Genomic_DNA"/>
</dbReference>
<accession>A0A177C3V7</accession>
<dbReference type="GO" id="GO:0008270">
    <property type="term" value="F:zinc ion binding"/>
    <property type="evidence" value="ECO:0007669"/>
    <property type="project" value="InterPro"/>
</dbReference>
<dbReference type="SMART" id="SM00066">
    <property type="entry name" value="GAL4"/>
    <property type="match status" value="1"/>
</dbReference>
<dbReference type="InParanoid" id="A0A177C3V7"/>
<dbReference type="Pfam" id="PF00172">
    <property type="entry name" value="Zn_clus"/>
    <property type="match status" value="1"/>
</dbReference>
<dbReference type="GeneID" id="28769008"/>
<dbReference type="PROSITE" id="PS50048">
    <property type="entry name" value="ZN2_CY6_FUNGAL_2"/>
    <property type="match status" value="1"/>
</dbReference>
<dbReference type="PRINTS" id="PR00755">
    <property type="entry name" value="AFLATOXINBRP"/>
</dbReference>
<evidence type="ECO:0000256" key="1">
    <source>
        <dbReference type="ARBA" id="ARBA00023242"/>
    </source>
</evidence>
<feature type="region of interest" description="Disordered" evidence="2">
    <location>
        <begin position="223"/>
        <end position="290"/>
    </location>
</feature>
<evidence type="ECO:0000313" key="4">
    <source>
        <dbReference type="EMBL" id="OAG01350.1"/>
    </source>
</evidence>
<evidence type="ECO:0000313" key="5">
    <source>
        <dbReference type="Proteomes" id="UP000077069"/>
    </source>
</evidence>
<keyword evidence="1" id="KW-0539">Nucleus</keyword>
<dbReference type="InterPro" id="IPR001138">
    <property type="entry name" value="Zn2Cys6_DnaBD"/>
</dbReference>
<dbReference type="AlphaFoldDB" id="A0A177C3V7"/>
<feature type="compositionally biased region" description="Pro residues" evidence="2">
    <location>
        <begin position="173"/>
        <end position="182"/>
    </location>
</feature>
<dbReference type="RefSeq" id="XP_018031715.1">
    <property type="nucleotide sequence ID" value="XM_018185522.1"/>
</dbReference>
<keyword evidence="5" id="KW-1185">Reference proteome</keyword>
<reference evidence="4 5" key="1">
    <citation type="submission" date="2016-05" db="EMBL/GenBank/DDBJ databases">
        <title>Comparative analysis of secretome profiles of manganese(II)-oxidizing ascomycete fungi.</title>
        <authorList>
            <consortium name="DOE Joint Genome Institute"/>
            <person name="Zeiner C.A."/>
            <person name="Purvine S.O."/>
            <person name="Zink E.M."/>
            <person name="Wu S."/>
            <person name="Pasa-Tolic L."/>
            <person name="Chaput D.L."/>
            <person name="Haridas S."/>
            <person name="Grigoriev I.V."/>
            <person name="Santelli C.M."/>
            <person name="Hansel C.M."/>
        </authorList>
    </citation>
    <scope>NUCLEOTIDE SEQUENCE [LARGE SCALE GENOMIC DNA]</scope>
    <source>
        <strain evidence="4 5">AP3s5-JAC2a</strain>
    </source>
</reference>
<proteinExistence type="predicted"/>
<dbReference type="CDD" id="cd00067">
    <property type="entry name" value="GAL4"/>
    <property type="match status" value="1"/>
</dbReference>
<dbReference type="SUPFAM" id="SSF57701">
    <property type="entry name" value="Zn2/Cys6 DNA-binding domain"/>
    <property type="match status" value="1"/>
</dbReference>
<dbReference type="GO" id="GO:0000981">
    <property type="term" value="F:DNA-binding transcription factor activity, RNA polymerase II-specific"/>
    <property type="evidence" value="ECO:0007669"/>
    <property type="project" value="InterPro"/>
</dbReference>
<name>A0A177C3V7_9PLEO</name>